<evidence type="ECO:0000313" key="1">
    <source>
        <dbReference type="EMBL" id="AAF85521.1"/>
    </source>
</evidence>
<dbReference type="STRING" id="160492.XF_2736"/>
<dbReference type="PIR" id="F82521">
    <property type="entry name" value="F82521"/>
</dbReference>
<sequence>MRWGNAPPSITTPPPPFLVSAPLRVPCTWRAAVLRLPAMSSMSSMSWLVRFGAARSSVGTCADCFTAAHVASVVHQPRVRVPISLLNIW</sequence>
<name>Q9P9Y4_XYLFA</name>
<dbReference type="Proteomes" id="UP000000812">
    <property type="component" value="Chromosome"/>
</dbReference>
<reference evidence="1 2" key="1">
    <citation type="journal article" date="2000" name="Nature">
        <title>The genome sequence of the plant pathogen Xylella fastidiosa.</title>
        <authorList>
            <person name="Simpson A.J."/>
            <person name="Reinach F.C."/>
            <person name="Arruda P."/>
            <person name="Abreu F.A."/>
            <person name="Acencio M."/>
            <person name="Alvarenga R."/>
            <person name="Alves L.M."/>
            <person name="Araya J.E."/>
            <person name="Baia G.S."/>
            <person name="Baptista C.S."/>
            <person name="Barros M.H."/>
            <person name="Bonaccorsi E.D."/>
            <person name="Bordin S."/>
            <person name="Bove J.M."/>
            <person name="Briones M.R."/>
            <person name="Bueno M.R."/>
            <person name="Camargo A.A."/>
            <person name="Camargo L.E."/>
            <person name="Carraro D.M."/>
            <person name="Carrer H."/>
            <person name="Colauto N.B."/>
            <person name="Colombo C."/>
            <person name="Costa F.F."/>
            <person name="Costa M.C."/>
            <person name="Costa-Neto C.M."/>
            <person name="Coutinho L.L."/>
            <person name="Cristofani M."/>
            <person name="Dias-Neto E."/>
            <person name="Docena C."/>
            <person name="El-Dorry H."/>
            <person name="Facincani A.P."/>
            <person name="Ferreira A.J."/>
            <person name="Ferreira V.C."/>
            <person name="Ferro J.A."/>
            <person name="Fraga J.S."/>
            <person name="Franca S.C."/>
            <person name="Franco M.C."/>
            <person name="Frohme M."/>
            <person name="Furlan L.R."/>
            <person name="Garnier M."/>
            <person name="Goldman G.H."/>
            <person name="Goldman M.H."/>
            <person name="Gomes S.L."/>
            <person name="Gruber A."/>
            <person name="Ho P.L."/>
            <person name="Hoheisel J.D."/>
            <person name="Junqueira M.L."/>
            <person name="Kemper E.L."/>
            <person name="Kitajima J.P."/>
            <person name="Krieger J.E."/>
            <person name="Kuramae E.E."/>
            <person name="Laigret F."/>
            <person name="Lambais M.R."/>
            <person name="Leite L.C."/>
            <person name="Lemos E.G."/>
            <person name="Lemos M.V."/>
            <person name="Lopes S.A."/>
            <person name="Lopes C.R."/>
            <person name="Machado J.A."/>
            <person name="Machado M.A."/>
            <person name="Madeira A.M."/>
            <person name="Madeira H.M."/>
            <person name="Marino C.L."/>
            <person name="Marques M.V."/>
            <person name="Martins E.A."/>
            <person name="Martins E.M."/>
            <person name="Matsukuma A.Y."/>
            <person name="Menck C.F."/>
            <person name="Miracca E.C."/>
            <person name="Miyaki C.Y."/>
            <person name="Monteriro-Vitorello C.B."/>
            <person name="Moon D.H."/>
            <person name="Nagai M.A."/>
            <person name="Nascimento A.L."/>
            <person name="Netto L.E."/>
            <person name="Nhani A.Jr."/>
            <person name="Nobrega F.G."/>
            <person name="Nunes L.R."/>
            <person name="Oliveira M.A."/>
            <person name="de Oliveira M.C."/>
            <person name="de Oliveira R.C."/>
            <person name="Palmieri D.A."/>
            <person name="Paris A."/>
            <person name="Peixoto B.R."/>
            <person name="Pereira G.A."/>
            <person name="Pereira H.A.Jr."/>
            <person name="Pesquero J.B."/>
            <person name="Quaggio R.B."/>
            <person name="Roberto P.G."/>
            <person name="Rodrigues V."/>
            <person name="de M Rosa A.J."/>
            <person name="de Rosa V.E.Jr."/>
            <person name="de Sa R.G."/>
            <person name="Santelli R.V."/>
            <person name="Sawasaki H.E."/>
            <person name="da Silva A.C."/>
            <person name="da Silva A.M."/>
            <person name="da Silva F.R."/>
            <person name="da Silva W.A.Jr."/>
            <person name="da Silveira J.F."/>
            <person name="Silvestri M.L."/>
            <person name="Siqueira W.J."/>
            <person name="de Souza A.A."/>
            <person name="de Souza A.P."/>
            <person name="Terenzi M.F."/>
            <person name="Truffi D."/>
            <person name="Tsai S.M."/>
            <person name="Tsuhako M.H."/>
            <person name="Vallada H."/>
            <person name="Van Sluys M.A."/>
            <person name="Verjovski-Almeida S."/>
            <person name="Vettore A.L."/>
            <person name="Zago M.A."/>
            <person name="Zatz M."/>
            <person name="Meidanis J."/>
            <person name="Setubal J.C."/>
        </authorList>
    </citation>
    <scope>NUCLEOTIDE SEQUENCE [LARGE SCALE GENOMIC DNA]</scope>
    <source>
        <strain evidence="1 2">9a5c</strain>
    </source>
</reference>
<evidence type="ECO:0000313" key="2">
    <source>
        <dbReference type="Proteomes" id="UP000000812"/>
    </source>
</evidence>
<accession>Q9P9Y4</accession>
<dbReference type="EMBL" id="AE003849">
    <property type="protein sequence ID" value="AAF85521.1"/>
    <property type="molecule type" value="Genomic_DNA"/>
</dbReference>
<dbReference type="AlphaFoldDB" id="Q9P9Y4"/>
<gene>
    <name evidence="1" type="ordered locus">XF_2736</name>
</gene>
<dbReference type="KEGG" id="xfa:XF_2736"/>
<organism evidence="1 2">
    <name type="scientific">Xylella fastidiosa (strain 9a5c)</name>
    <dbReference type="NCBI Taxonomy" id="160492"/>
    <lineage>
        <taxon>Bacteria</taxon>
        <taxon>Pseudomonadati</taxon>
        <taxon>Pseudomonadota</taxon>
        <taxon>Gammaproteobacteria</taxon>
        <taxon>Lysobacterales</taxon>
        <taxon>Lysobacteraceae</taxon>
        <taxon>Xylella</taxon>
    </lineage>
</organism>
<proteinExistence type="predicted"/>
<dbReference type="HOGENOM" id="CLU_2453956_0_0_6"/>
<protein>
    <submittedName>
        <fullName evidence="1">Uncharacterized protein</fullName>
    </submittedName>
</protein>